<organism evidence="3 4">
    <name type="scientific">Plantactinospora soyae</name>
    <dbReference type="NCBI Taxonomy" id="1544732"/>
    <lineage>
        <taxon>Bacteria</taxon>
        <taxon>Bacillati</taxon>
        <taxon>Actinomycetota</taxon>
        <taxon>Actinomycetes</taxon>
        <taxon>Micromonosporales</taxon>
        <taxon>Micromonosporaceae</taxon>
        <taxon>Plantactinospora</taxon>
    </lineage>
</organism>
<evidence type="ECO:0000313" key="3">
    <source>
        <dbReference type="EMBL" id="MBE1486423.1"/>
    </source>
</evidence>
<feature type="region of interest" description="Disordered" evidence="1">
    <location>
        <begin position="228"/>
        <end position="261"/>
    </location>
</feature>
<proteinExistence type="predicted"/>
<comment type="caution">
    <text evidence="3">The sequence shown here is derived from an EMBL/GenBank/DDBJ whole genome shotgun (WGS) entry which is preliminary data.</text>
</comment>
<dbReference type="PROSITE" id="PS51257">
    <property type="entry name" value="PROKAR_LIPOPROTEIN"/>
    <property type="match status" value="1"/>
</dbReference>
<keyword evidence="4" id="KW-1185">Reference proteome</keyword>
<keyword evidence="2" id="KW-0472">Membrane</keyword>
<keyword evidence="2" id="KW-1133">Transmembrane helix</keyword>
<protein>
    <recommendedName>
        <fullName evidence="5">Pentapeptide repeat-containing protein</fullName>
    </recommendedName>
</protein>
<dbReference type="Gene3D" id="2.160.20.80">
    <property type="entry name" value="E3 ubiquitin-protein ligase SopA"/>
    <property type="match status" value="1"/>
</dbReference>
<dbReference type="SUPFAM" id="SSF141571">
    <property type="entry name" value="Pentapeptide repeat-like"/>
    <property type="match status" value="1"/>
</dbReference>
<dbReference type="RefSeq" id="WP_192766447.1">
    <property type="nucleotide sequence ID" value="NZ_JADBEB010000001.1"/>
</dbReference>
<feature type="transmembrane region" description="Helical" evidence="2">
    <location>
        <begin position="43"/>
        <end position="61"/>
    </location>
</feature>
<feature type="transmembrane region" description="Helical" evidence="2">
    <location>
        <begin position="7"/>
        <end position="23"/>
    </location>
</feature>
<evidence type="ECO:0000313" key="4">
    <source>
        <dbReference type="Proteomes" id="UP000649753"/>
    </source>
</evidence>
<accession>A0A927M1H9</accession>
<feature type="transmembrane region" description="Helical" evidence="2">
    <location>
        <begin position="119"/>
        <end position="140"/>
    </location>
</feature>
<sequence length="469" mass="52295">MTKGQRIYIGAGLFSLIACLVAIPWDATKLSEIWESTVRQWRYVAFTFAVIAASVAVVGGARQRRRVEYSGQGARWLSDRSIAAVTAIVAAVGLVVLGILLLVAEAAPPADRAKLRLDAIKYGIGVVASGGAVAALLLAVRRQRLSEEAHQLALRTQAHSETDAAERREIELYMKAVEHLGSTDAAVRLGAIYALERVAQNNENQRQTIVNVLCAYLRMPFSPPSIIDPLTDRVPPHQRKRENLSVGTEVPNASSSDQRRNAHEELLVRSTAQDALQKHLSRASESYWGELSLDLSGATLVNWRLIDCTMKSANFAGVVFHGYTDFRRVDFRLGASFSGADFLGFTTFSDSAFYEDVRFSYALFNNFAIFDNAHIYGYVAFQNTHFDDVVRLGNCHFPQGFTFEDNAFFYCTVRRRTDRVQEFPRGWTLTKKKGSDFHVLSESREKEYSEEVNNNFDSGDDTTTTSSTR</sequence>
<keyword evidence="2" id="KW-0812">Transmembrane</keyword>
<evidence type="ECO:0000256" key="2">
    <source>
        <dbReference type="SAM" id="Phobius"/>
    </source>
</evidence>
<evidence type="ECO:0008006" key="5">
    <source>
        <dbReference type="Google" id="ProtNLM"/>
    </source>
</evidence>
<evidence type="ECO:0000256" key="1">
    <source>
        <dbReference type="SAM" id="MobiDB-lite"/>
    </source>
</evidence>
<dbReference type="AlphaFoldDB" id="A0A927M1H9"/>
<feature type="region of interest" description="Disordered" evidence="1">
    <location>
        <begin position="442"/>
        <end position="469"/>
    </location>
</feature>
<feature type="transmembrane region" description="Helical" evidence="2">
    <location>
        <begin position="82"/>
        <end position="107"/>
    </location>
</feature>
<dbReference type="Proteomes" id="UP000649753">
    <property type="component" value="Unassembled WGS sequence"/>
</dbReference>
<gene>
    <name evidence="3" type="ORF">H4W31_002061</name>
</gene>
<dbReference type="EMBL" id="JADBEB010000001">
    <property type="protein sequence ID" value="MBE1486423.1"/>
    <property type="molecule type" value="Genomic_DNA"/>
</dbReference>
<name>A0A927M1H9_9ACTN</name>
<reference evidence="3" key="1">
    <citation type="submission" date="2020-10" db="EMBL/GenBank/DDBJ databases">
        <title>Sequencing the genomes of 1000 actinobacteria strains.</title>
        <authorList>
            <person name="Klenk H.-P."/>
        </authorList>
    </citation>
    <scope>NUCLEOTIDE SEQUENCE</scope>
    <source>
        <strain evidence="3">DSM 46832</strain>
    </source>
</reference>